<dbReference type="EMBL" id="CH933810">
    <property type="protein sequence ID" value="EDW07327.2"/>
    <property type="molecule type" value="Genomic_DNA"/>
</dbReference>
<feature type="transmembrane region" description="Helical" evidence="1">
    <location>
        <begin position="99"/>
        <end position="124"/>
    </location>
</feature>
<protein>
    <submittedName>
        <fullName evidence="2">Uncharacterized protein, isoform A</fullName>
    </submittedName>
</protein>
<proteinExistence type="predicted"/>
<keyword evidence="1" id="KW-1133">Transmembrane helix</keyword>
<organism evidence="2 3">
    <name type="scientific">Drosophila mojavensis</name>
    <name type="common">Fruit fly</name>
    <dbReference type="NCBI Taxonomy" id="7230"/>
    <lineage>
        <taxon>Eukaryota</taxon>
        <taxon>Metazoa</taxon>
        <taxon>Ecdysozoa</taxon>
        <taxon>Arthropoda</taxon>
        <taxon>Hexapoda</taxon>
        <taxon>Insecta</taxon>
        <taxon>Pterygota</taxon>
        <taxon>Neoptera</taxon>
        <taxon>Endopterygota</taxon>
        <taxon>Diptera</taxon>
        <taxon>Brachycera</taxon>
        <taxon>Muscomorpha</taxon>
        <taxon>Ephydroidea</taxon>
        <taxon>Drosophilidae</taxon>
        <taxon>Drosophila</taxon>
    </lineage>
</organism>
<keyword evidence="3" id="KW-1185">Reference proteome</keyword>
<reference evidence="2 3" key="1">
    <citation type="journal article" date="2007" name="Nature">
        <title>Evolution of genes and genomes on the Drosophila phylogeny.</title>
        <authorList>
            <consortium name="Drosophila 12 Genomes Consortium"/>
            <person name="Clark A.G."/>
            <person name="Eisen M.B."/>
            <person name="Smith D.R."/>
            <person name="Bergman C.M."/>
            <person name="Oliver B."/>
            <person name="Markow T.A."/>
            <person name="Kaufman T.C."/>
            <person name="Kellis M."/>
            <person name="Gelbart W."/>
            <person name="Iyer V.N."/>
            <person name="Pollard D.A."/>
            <person name="Sackton T.B."/>
            <person name="Larracuente A.M."/>
            <person name="Singh N.D."/>
            <person name="Abad J.P."/>
            <person name="Abt D.N."/>
            <person name="Adryan B."/>
            <person name="Aguade M."/>
            <person name="Akashi H."/>
            <person name="Anderson W.W."/>
            <person name="Aquadro C.F."/>
            <person name="Ardell D.H."/>
            <person name="Arguello R."/>
            <person name="Artieri C.G."/>
            <person name="Barbash D.A."/>
            <person name="Barker D."/>
            <person name="Barsanti P."/>
            <person name="Batterham P."/>
            <person name="Batzoglou S."/>
            <person name="Begun D."/>
            <person name="Bhutkar A."/>
            <person name="Blanco E."/>
            <person name="Bosak S.A."/>
            <person name="Bradley R.K."/>
            <person name="Brand A.D."/>
            <person name="Brent M.R."/>
            <person name="Brooks A.N."/>
            <person name="Brown R.H."/>
            <person name="Butlin R.K."/>
            <person name="Caggese C."/>
            <person name="Calvi B.R."/>
            <person name="Bernardo de Carvalho A."/>
            <person name="Caspi A."/>
            <person name="Castrezana S."/>
            <person name="Celniker S.E."/>
            <person name="Chang J.L."/>
            <person name="Chapple C."/>
            <person name="Chatterji S."/>
            <person name="Chinwalla A."/>
            <person name="Civetta A."/>
            <person name="Clifton S.W."/>
            <person name="Comeron J.M."/>
            <person name="Costello J.C."/>
            <person name="Coyne J.A."/>
            <person name="Daub J."/>
            <person name="David R.G."/>
            <person name="Delcher A.L."/>
            <person name="Delehaunty K."/>
            <person name="Do C.B."/>
            <person name="Ebling H."/>
            <person name="Edwards K."/>
            <person name="Eickbush T."/>
            <person name="Evans J.D."/>
            <person name="Filipski A."/>
            <person name="Findeiss S."/>
            <person name="Freyhult E."/>
            <person name="Fulton L."/>
            <person name="Fulton R."/>
            <person name="Garcia A.C."/>
            <person name="Gardiner A."/>
            <person name="Garfield D.A."/>
            <person name="Garvin B.E."/>
            <person name="Gibson G."/>
            <person name="Gilbert D."/>
            <person name="Gnerre S."/>
            <person name="Godfrey J."/>
            <person name="Good R."/>
            <person name="Gotea V."/>
            <person name="Gravely B."/>
            <person name="Greenberg A.J."/>
            <person name="Griffiths-Jones S."/>
            <person name="Gross S."/>
            <person name="Guigo R."/>
            <person name="Gustafson E.A."/>
            <person name="Haerty W."/>
            <person name="Hahn M.W."/>
            <person name="Halligan D.L."/>
            <person name="Halpern A.L."/>
            <person name="Halter G.M."/>
            <person name="Han M.V."/>
            <person name="Heger A."/>
            <person name="Hillier L."/>
            <person name="Hinrichs A.S."/>
            <person name="Holmes I."/>
            <person name="Hoskins R.A."/>
            <person name="Hubisz M.J."/>
            <person name="Hultmark D."/>
            <person name="Huntley M.A."/>
            <person name="Jaffe D.B."/>
            <person name="Jagadeeshan S."/>
            <person name="Jeck W.R."/>
            <person name="Johnson J."/>
            <person name="Jones C.D."/>
            <person name="Jordan W.C."/>
            <person name="Karpen G.H."/>
            <person name="Kataoka E."/>
            <person name="Keightley P.D."/>
            <person name="Kheradpour P."/>
            <person name="Kirkness E.F."/>
            <person name="Koerich L.B."/>
            <person name="Kristiansen K."/>
            <person name="Kudrna D."/>
            <person name="Kulathinal R.J."/>
            <person name="Kumar S."/>
            <person name="Kwok R."/>
            <person name="Lander E."/>
            <person name="Langley C.H."/>
            <person name="Lapoint R."/>
            <person name="Lazzaro B.P."/>
            <person name="Lee S.J."/>
            <person name="Levesque L."/>
            <person name="Li R."/>
            <person name="Lin C.F."/>
            <person name="Lin M.F."/>
            <person name="Lindblad-Toh K."/>
            <person name="Llopart A."/>
            <person name="Long M."/>
            <person name="Low L."/>
            <person name="Lozovsky E."/>
            <person name="Lu J."/>
            <person name="Luo M."/>
            <person name="Machado C.A."/>
            <person name="Makalowski W."/>
            <person name="Marzo M."/>
            <person name="Matsuda M."/>
            <person name="Matzkin L."/>
            <person name="McAllister B."/>
            <person name="McBride C.S."/>
            <person name="McKernan B."/>
            <person name="McKernan K."/>
            <person name="Mendez-Lago M."/>
            <person name="Minx P."/>
            <person name="Mollenhauer M.U."/>
            <person name="Montooth K."/>
            <person name="Mount S.M."/>
            <person name="Mu X."/>
            <person name="Myers E."/>
            <person name="Negre B."/>
            <person name="Newfeld S."/>
            <person name="Nielsen R."/>
            <person name="Noor M.A."/>
            <person name="O'Grady P."/>
            <person name="Pachter L."/>
            <person name="Papaceit M."/>
            <person name="Parisi M.J."/>
            <person name="Parisi M."/>
            <person name="Parts L."/>
            <person name="Pedersen J.S."/>
            <person name="Pesole G."/>
            <person name="Phillippy A.M."/>
            <person name="Ponting C.P."/>
            <person name="Pop M."/>
            <person name="Porcelli D."/>
            <person name="Powell J.R."/>
            <person name="Prohaska S."/>
            <person name="Pruitt K."/>
            <person name="Puig M."/>
            <person name="Quesneville H."/>
            <person name="Ram K.R."/>
            <person name="Rand D."/>
            <person name="Rasmussen M.D."/>
            <person name="Reed L.K."/>
            <person name="Reenan R."/>
            <person name="Reily A."/>
            <person name="Remington K.A."/>
            <person name="Rieger T.T."/>
            <person name="Ritchie M.G."/>
            <person name="Robin C."/>
            <person name="Rogers Y.H."/>
            <person name="Rohde C."/>
            <person name="Rozas J."/>
            <person name="Rubenfield M.J."/>
            <person name="Ruiz A."/>
            <person name="Russo S."/>
            <person name="Salzberg S.L."/>
            <person name="Sanchez-Gracia A."/>
            <person name="Saranga D.J."/>
            <person name="Sato H."/>
            <person name="Schaeffer S.W."/>
            <person name="Schatz M.C."/>
            <person name="Schlenke T."/>
            <person name="Schwartz R."/>
            <person name="Segarra C."/>
            <person name="Singh R.S."/>
            <person name="Sirot L."/>
            <person name="Sirota M."/>
            <person name="Sisneros N.B."/>
            <person name="Smith C.D."/>
            <person name="Smith T.F."/>
            <person name="Spieth J."/>
            <person name="Stage D.E."/>
            <person name="Stark A."/>
            <person name="Stephan W."/>
            <person name="Strausberg R.L."/>
            <person name="Strempel S."/>
            <person name="Sturgill D."/>
            <person name="Sutton G."/>
            <person name="Sutton G.G."/>
            <person name="Tao W."/>
            <person name="Teichmann S."/>
            <person name="Tobari Y.N."/>
            <person name="Tomimura Y."/>
            <person name="Tsolas J.M."/>
            <person name="Valente V.L."/>
            <person name="Venter E."/>
            <person name="Venter J.C."/>
            <person name="Vicario S."/>
            <person name="Vieira F.G."/>
            <person name="Vilella A.J."/>
            <person name="Villasante A."/>
            <person name="Walenz B."/>
            <person name="Wang J."/>
            <person name="Wasserman M."/>
            <person name="Watts T."/>
            <person name="Wilson D."/>
            <person name="Wilson R.K."/>
            <person name="Wing R.A."/>
            <person name="Wolfner M.F."/>
            <person name="Wong A."/>
            <person name="Wong G.K."/>
            <person name="Wu C.I."/>
            <person name="Wu G."/>
            <person name="Yamamoto D."/>
            <person name="Yang H.P."/>
            <person name="Yang S.P."/>
            <person name="Yorke J.A."/>
            <person name="Yoshida K."/>
            <person name="Zdobnov E."/>
            <person name="Zhang P."/>
            <person name="Zhang Y."/>
            <person name="Zimin A.V."/>
            <person name="Baldwin J."/>
            <person name="Abdouelleil A."/>
            <person name="Abdulkadir J."/>
            <person name="Abebe A."/>
            <person name="Abera B."/>
            <person name="Abreu J."/>
            <person name="Acer S.C."/>
            <person name="Aftuck L."/>
            <person name="Alexander A."/>
            <person name="An P."/>
            <person name="Anderson E."/>
            <person name="Anderson S."/>
            <person name="Arachi H."/>
            <person name="Azer M."/>
            <person name="Bachantsang P."/>
            <person name="Barry A."/>
            <person name="Bayul T."/>
            <person name="Berlin A."/>
            <person name="Bessette D."/>
            <person name="Bloom T."/>
            <person name="Blye J."/>
            <person name="Boguslavskiy L."/>
            <person name="Bonnet C."/>
            <person name="Boukhgalter B."/>
            <person name="Bourzgui I."/>
            <person name="Brown A."/>
            <person name="Cahill P."/>
            <person name="Channer S."/>
            <person name="Cheshatsang Y."/>
            <person name="Chuda L."/>
            <person name="Citroen M."/>
            <person name="Collymore A."/>
            <person name="Cooke P."/>
            <person name="Costello M."/>
            <person name="D'Aco K."/>
            <person name="Daza R."/>
            <person name="De Haan G."/>
            <person name="DeGray S."/>
            <person name="DeMaso C."/>
            <person name="Dhargay N."/>
            <person name="Dooley K."/>
            <person name="Dooley E."/>
            <person name="Doricent M."/>
            <person name="Dorje P."/>
            <person name="Dorjee K."/>
            <person name="Dupes A."/>
            <person name="Elong R."/>
            <person name="Falk J."/>
            <person name="Farina A."/>
            <person name="Faro S."/>
            <person name="Ferguson D."/>
            <person name="Fisher S."/>
            <person name="Foley C.D."/>
            <person name="Franke A."/>
            <person name="Friedrich D."/>
            <person name="Gadbois L."/>
            <person name="Gearin G."/>
            <person name="Gearin C.R."/>
            <person name="Giannoukos G."/>
            <person name="Goode T."/>
            <person name="Graham J."/>
            <person name="Grandbois E."/>
            <person name="Grewal S."/>
            <person name="Gyaltsen K."/>
            <person name="Hafez N."/>
            <person name="Hagos B."/>
            <person name="Hall J."/>
            <person name="Henson C."/>
            <person name="Hollinger A."/>
            <person name="Honan T."/>
            <person name="Huard M.D."/>
            <person name="Hughes L."/>
            <person name="Hurhula B."/>
            <person name="Husby M.E."/>
            <person name="Kamat A."/>
            <person name="Kanga B."/>
            <person name="Kashin S."/>
            <person name="Khazanovich D."/>
            <person name="Kisner P."/>
            <person name="Lance K."/>
            <person name="Lara M."/>
            <person name="Lee W."/>
            <person name="Lennon N."/>
            <person name="Letendre F."/>
            <person name="LeVine R."/>
            <person name="Lipovsky A."/>
            <person name="Liu X."/>
            <person name="Liu J."/>
            <person name="Liu S."/>
            <person name="Lokyitsang T."/>
            <person name="Lokyitsang Y."/>
            <person name="Lubonja R."/>
            <person name="Lui A."/>
            <person name="MacDonald P."/>
            <person name="Magnisalis V."/>
            <person name="Maru K."/>
            <person name="Matthews C."/>
            <person name="McCusker W."/>
            <person name="McDonough S."/>
            <person name="Mehta T."/>
            <person name="Meldrim J."/>
            <person name="Meneus L."/>
            <person name="Mihai O."/>
            <person name="Mihalev A."/>
            <person name="Mihova T."/>
            <person name="Mittelman R."/>
            <person name="Mlenga V."/>
            <person name="Montmayeur A."/>
            <person name="Mulrain L."/>
            <person name="Navidi A."/>
            <person name="Naylor J."/>
            <person name="Negash T."/>
            <person name="Nguyen T."/>
            <person name="Nguyen N."/>
            <person name="Nicol R."/>
            <person name="Norbu C."/>
            <person name="Norbu N."/>
            <person name="Novod N."/>
            <person name="O'Neill B."/>
            <person name="Osman S."/>
            <person name="Markiewicz E."/>
            <person name="Oyono O.L."/>
            <person name="Patti C."/>
            <person name="Phunkhang P."/>
            <person name="Pierre F."/>
            <person name="Priest M."/>
            <person name="Raghuraman S."/>
            <person name="Rege F."/>
            <person name="Reyes R."/>
            <person name="Rise C."/>
            <person name="Rogov P."/>
            <person name="Ross K."/>
            <person name="Ryan E."/>
            <person name="Settipalli S."/>
            <person name="Shea T."/>
            <person name="Sherpa N."/>
            <person name="Shi L."/>
            <person name="Shih D."/>
            <person name="Sparrow T."/>
            <person name="Spaulding J."/>
            <person name="Stalker J."/>
            <person name="Stange-Thomann N."/>
            <person name="Stavropoulos S."/>
            <person name="Stone C."/>
            <person name="Strader C."/>
            <person name="Tesfaye S."/>
            <person name="Thomson T."/>
            <person name="Thoulutsang Y."/>
            <person name="Thoulutsang D."/>
            <person name="Topham K."/>
            <person name="Topping I."/>
            <person name="Tsamla T."/>
            <person name="Vassiliev H."/>
            <person name="Vo A."/>
            <person name="Wangchuk T."/>
            <person name="Wangdi T."/>
            <person name="Weiand M."/>
            <person name="Wilkinson J."/>
            <person name="Wilson A."/>
            <person name="Yadav S."/>
            <person name="Young G."/>
            <person name="Yu Q."/>
            <person name="Zembek L."/>
            <person name="Zhong D."/>
            <person name="Zimmer A."/>
            <person name="Zwirko Z."/>
            <person name="Jaffe D.B."/>
            <person name="Alvarez P."/>
            <person name="Brockman W."/>
            <person name="Butler J."/>
            <person name="Chin C."/>
            <person name="Gnerre S."/>
            <person name="Grabherr M."/>
            <person name="Kleber M."/>
            <person name="Mauceli E."/>
            <person name="MacCallum I."/>
        </authorList>
    </citation>
    <scope>NUCLEOTIDE SEQUENCE [LARGE SCALE GENOMIC DNA]</scope>
    <source>
        <strain evidence="3">Tucson 15081-1352.22</strain>
    </source>
</reference>
<dbReference type="OrthoDB" id="7832832at2759"/>
<evidence type="ECO:0000313" key="2">
    <source>
        <dbReference type="EMBL" id="EDW07327.2"/>
    </source>
</evidence>
<dbReference type="Proteomes" id="UP000009192">
    <property type="component" value="Unassembled WGS sequence"/>
</dbReference>
<feature type="transmembrane region" description="Helical" evidence="1">
    <location>
        <begin position="72"/>
        <end position="93"/>
    </location>
</feature>
<evidence type="ECO:0000313" key="3">
    <source>
        <dbReference type="Proteomes" id="UP000009192"/>
    </source>
</evidence>
<keyword evidence="1" id="KW-0472">Membrane</keyword>
<name>B4L449_DROMO</name>
<feature type="transmembrane region" description="Helical" evidence="1">
    <location>
        <begin position="47"/>
        <end position="65"/>
    </location>
</feature>
<evidence type="ECO:0000256" key="1">
    <source>
        <dbReference type="SAM" id="Phobius"/>
    </source>
</evidence>
<dbReference type="HOGENOM" id="CLU_2111378_0_0_1"/>
<dbReference type="KEGG" id="dmo:Dmoj_GI14926"/>
<accession>B4L449</accession>
<sequence length="143" mass="16714">MKFQLSKCCYCIDLRLGCFLVVFFDILMHAVHIEFGNHEFFNALKPFIYVTHFVGCLMLFCSAAVQISLLILVYLTTDVLKFLFFVISAYAWAQSCQNTIFTICIQAMNILFSVYFWLVAYSYFRQCRDNVELQHIFGSSEQN</sequence>
<dbReference type="AlphaFoldDB" id="B4L449"/>
<keyword evidence="1" id="KW-0812">Transmembrane</keyword>
<dbReference type="InParanoid" id="B4L449"/>
<gene>
    <name evidence="2" type="primary">Dmoj\GI14926</name>
    <name evidence="2" type="ORF">Dmoj_GI14926</name>
</gene>
<feature type="transmembrane region" description="Helical" evidence="1">
    <location>
        <begin position="12"/>
        <end position="35"/>
    </location>
</feature>